<dbReference type="AlphaFoldDB" id="A0A812W7Y4"/>
<comment type="caution">
    <text evidence="9">The sequence shown here is derived from an EMBL/GenBank/DDBJ whole genome shotgun (WGS) entry which is preliminary data.</text>
</comment>
<feature type="transmembrane region" description="Helical" evidence="7">
    <location>
        <begin position="342"/>
        <end position="365"/>
    </location>
</feature>
<evidence type="ECO:0000256" key="1">
    <source>
        <dbReference type="ARBA" id="ARBA00004141"/>
    </source>
</evidence>
<dbReference type="Gene3D" id="1.10.287.70">
    <property type="match status" value="1"/>
</dbReference>
<dbReference type="GO" id="GO:0001518">
    <property type="term" value="C:voltage-gated sodium channel complex"/>
    <property type="evidence" value="ECO:0007669"/>
    <property type="project" value="TreeGrafter"/>
</dbReference>
<feature type="transmembrane region" description="Helical" evidence="7">
    <location>
        <begin position="200"/>
        <end position="219"/>
    </location>
</feature>
<dbReference type="PANTHER" id="PTHR10037">
    <property type="entry name" value="VOLTAGE-GATED CATION CHANNEL CALCIUM AND SODIUM"/>
    <property type="match status" value="1"/>
</dbReference>
<evidence type="ECO:0000256" key="2">
    <source>
        <dbReference type="ARBA" id="ARBA00022692"/>
    </source>
</evidence>
<protein>
    <submittedName>
        <fullName evidence="9">CACNA1F protein</fullName>
    </submittedName>
</protein>
<dbReference type="InterPro" id="IPR005821">
    <property type="entry name" value="Ion_trans_dom"/>
</dbReference>
<keyword evidence="5 7" id="KW-0472">Membrane</keyword>
<evidence type="ECO:0000256" key="3">
    <source>
        <dbReference type="ARBA" id="ARBA00022837"/>
    </source>
</evidence>
<dbReference type="InterPro" id="IPR018247">
    <property type="entry name" value="EF_Hand_1_Ca_BS"/>
</dbReference>
<dbReference type="EMBL" id="CAJNIZ010043826">
    <property type="protein sequence ID" value="CAE7670074.1"/>
    <property type="molecule type" value="Genomic_DNA"/>
</dbReference>
<evidence type="ECO:0000256" key="5">
    <source>
        <dbReference type="ARBA" id="ARBA00023136"/>
    </source>
</evidence>
<sequence length="603" mass="67545">MDAMELPQKDTDGSATVVEEVLRIHRREMAALLTDWLSRLDVTLATSLVPTGIRSPNPQAYGIRSSIRTARSGWKPSKASTKSGFRLEDETSDPESALEDQGGCVMSPSLSPKAAQTPEDSIEEGSEMESATSPMRPARMDSALSYEEAKMTDVEISKAWHMGLGSGGLRGAPRASLTLGWWNKFRLQVANAMNSEKATAFWTFLILTNSIFLGIHLQWSSTARESTPNDTFDVIHLVYAVLFTLEVGLRIIAFGPREYVCNKDWKWNWLDSFVVITAWIEFVADKVAAGGGDMRGTNTNLRIIRVLRLGRLVRVMRIVRVVRFIRALRTLVASLMGTLKSLFWSFLLLFLVIYIFGILFTDVALDFAMENNLADDNLTVVYFGNLYKSMNTLFRAISNGLSWAEAAESFAPAGQFWVQCFHLYVAFCLLALLNVMTGVFCNSAIKAAENDHDLAVQSLVQTRKEMQDQVAQLFRTIDERGLGQVTISEFERNFDKDAVKAFFEVLKIGAVDAWTLFSSLDKDGDHTVSVDEFTERCLQLHGPARAADLFAMKQQTAKLARQLRRMEELQGRLIFQVAQMTRSMVTSEEANGIEKAEQVTFKF</sequence>
<dbReference type="PROSITE" id="PS50222">
    <property type="entry name" value="EF_HAND_2"/>
    <property type="match status" value="1"/>
</dbReference>
<evidence type="ECO:0000256" key="4">
    <source>
        <dbReference type="ARBA" id="ARBA00022989"/>
    </source>
</evidence>
<reference evidence="9" key="1">
    <citation type="submission" date="2021-02" db="EMBL/GenBank/DDBJ databases">
        <authorList>
            <person name="Dougan E. K."/>
            <person name="Rhodes N."/>
            <person name="Thang M."/>
            <person name="Chan C."/>
        </authorList>
    </citation>
    <scope>NUCLEOTIDE SEQUENCE</scope>
</reference>
<dbReference type="Gene3D" id="1.10.238.10">
    <property type="entry name" value="EF-hand"/>
    <property type="match status" value="1"/>
</dbReference>
<dbReference type="InterPro" id="IPR043203">
    <property type="entry name" value="VGCC_Ca_Na"/>
</dbReference>
<evidence type="ECO:0000313" key="10">
    <source>
        <dbReference type="Proteomes" id="UP000649617"/>
    </source>
</evidence>
<keyword evidence="10" id="KW-1185">Reference proteome</keyword>
<accession>A0A812W7Y4</accession>
<dbReference type="SUPFAM" id="SSF81324">
    <property type="entry name" value="Voltage-gated potassium channels"/>
    <property type="match status" value="1"/>
</dbReference>
<feature type="region of interest" description="Disordered" evidence="6">
    <location>
        <begin position="72"/>
        <end position="138"/>
    </location>
</feature>
<evidence type="ECO:0000259" key="8">
    <source>
        <dbReference type="PROSITE" id="PS50222"/>
    </source>
</evidence>
<keyword evidence="4 7" id="KW-1133">Transmembrane helix</keyword>
<evidence type="ECO:0000256" key="6">
    <source>
        <dbReference type="SAM" id="MobiDB-lite"/>
    </source>
</evidence>
<dbReference type="InterPro" id="IPR011992">
    <property type="entry name" value="EF-hand-dom_pair"/>
</dbReference>
<dbReference type="Gene3D" id="1.20.120.350">
    <property type="entry name" value="Voltage-gated potassium channels. Chain C"/>
    <property type="match status" value="1"/>
</dbReference>
<gene>
    <name evidence="9" type="primary">CACNA1F</name>
    <name evidence="9" type="ORF">SPIL2461_LOCUS18460</name>
</gene>
<dbReference type="GO" id="GO:0005248">
    <property type="term" value="F:voltage-gated sodium channel activity"/>
    <property type="evidence" value="ECO:0007669"/>
    <property type="project" value="TreeGrafter"/>
</dbReference>
<dbReference type="PROSITE" id="PS00018">
    <property type="entry name" value="EF_HAND_1"/>
    <property type="match status" value="1"/>
</dbReference>
<evidence type="ECO:0000256" key="7">
    <source>
        <dbReference type="SAM" id="Phobius"/>
    </source>
</evidence>
<proteinExistence type="predicted"/>
<feature type="transmembrane region" description="Helical" evidence="7">
    <location>
        <begin position="234"/>
        <end position="253"/>
    </location>
</feature>
<dbReference type="InterPro" id="IPR027359">
    <property type="entry name" value="Volt_channel_dom_sf"/>
</dbReference>
<dbReference type="PANTHER" id="PTHR10037:SF62">
    <property type="entry name" value="SODIUM CHANNEL PROTEIN 60E"/>
    <property type="match status" value="1"/>
</dbReference>
<dbReference type="Proteomes" id="UP000649617">
    <property type="component" value="Unassembled WGS sequence"/>
</dbReference>
<name>A0A812W7Y4_SYMPI</name>
<keyword evidence="3" id="KW-0106">Calcium</keyword>
<dbReference type="SUPFAM" id="SSF47473">
    <property type="entry name" value="EF-hand"/>
    <property type="match status" value="1"/>
</dbReference>
<feature type="domain" description="EF-hand" evidence="8">
    <location>
        <begin position="508"/>
        <end position="543"/>
    </location>
</feature>
<keyword evidence="2 7" id="KW-0812">Transmembrane</keyword>
<dbReference type="Pfam" id="PF00520">
    <property type="entry name" value="Ion_trans"/>
    <property type="match status" value="1"/>
</dbReference>
<dbReference type="GO" id="GO:0005509">
    <property type="term" value="F:calcium ion binding"/>
    <property type="evidence" value="ECO:0007669"/>
    <property type="project" value="InterPro"/>
</dbReference>
<comment type="subcellular location">
    <subcellularLocation>
        <location evidence="1">Membrane</location>
        <topology evidence="1">Multi-pass membrane protein</topology>
    </subcellularLocation>
</comment>
<dbReference type="InterPro" id="IPR002048">
    <property type="entry name" value="EF_hand_dom"/>
</dbReference>
<evidence type="ECO:0000313" key="9">
    <source>
        <dbReference type="EMBL" id="CAE7670074.1"/>
    </source>
</evidence>
<feature type="transmembrane region" description="Helical" evidence="7">
    <location>
        <begin position="421"/>
        <end position="440"/>
    </location>
</feature>
<organism evidence="9 10">
    <name type="scientific">Symbiodinium pilosum</name>
    <name type="common">Dinoflagellate</name>
    <dbReference type="NCBI Taxonomy" id="2952"/>
    <lineage>
        <taxon>Eukaryota</taxon>
        <taxon>Sar</taxon>
        <taxon>Alveolata</taxon>
        <taxon>Dinophyceae</taxon>
        <taxon>Suessiales</taxon>
        <taxon>Symbiodiniaceae</taxon>
        <taxon>Symbiodinium</taxon>
    </lineage>
</organism>
<dbReference type="OrthoDB" id="416585at2759"/>